<reference evidence="1 2" key="1">
    <citation type="submission" date="2017-03" db="EMBL/GenBank/DDBJ databases">
        <title>Genome sequence of Methanobrevibacter thaueri.</title>
        <authorList>
            <person name="Poehlein A."/>
            <person name="Seedorf H."/>
            <person name="Daniel R."/>
        </authorList>
    </citation>
    <scope>NUCLEOTIDE SEQUENCE [LARGE SCALE GENOMIC DNA]</scope>
    <source>
        <strain evidence="1 2">DSM 11995</strain>
    </source>
</reference>
<protein>
    <submittedName>
        <fullName evidence="1">Uncharacterized protein</fullName>
    </submittedName>
</protein>
<proteinExistence type="predicted"/>
<dbReference type="AlphaFoldDB" id="A0A315Y9S7"/>
<sequence>MTTSLIFLDTHQDLALKRNDYMVLFDVQLSKAPYYVVNKDFSEDLREELKLFLMRLNPISKLIIHSCKSCEYIQFE</sequence>
<gene>
    <name evidence="1" type="ORF">MBBTH_10880</name>
</gene>
<name>A0A315Y9S7_9EURY</name>
<evidence type="ECO:0000313" key="1">
    <source>
        <dbReference type="EMBL" id="PWB87522.1"/>
    </source>
</evidence>
<keyword evidence="2" id="KW-1185">Reference proteome</keyword>
<evidence type="ECO:0000313" key="2">
    <source>
        <dbReference type="Proteomes" id="UP000251717"/>
    </source>
</evidence>
<organism evidence="1 2">
    <name type="scientific">Methanobrevibacter thaueri</name>
    <dbReference type="NCBI Taxonomy" id="190975"/>
    <lineage>
        <taxon>Archaea</taxon>
        <taxon>Methanobacteriati</taxon>
        <taxon>Methanobacteriota</taxon>
        <taxon>Methanomada group</taxon>
        <taxon>Methanobacteria</taxon>
        <taxon>Methanobacteriales</taxon>
        <taxon>Methanobacteriaceae</taxon>
        <taxon>Methanobrevibacter</taxon>
    </lineage>
</organism>
<dbReference type="EMBL" id="MZGS01000020">
    <property type="protein sequence ID" value="PWB87522.1"/>
    <property type="molecule type" value="Genomic_DNA"/>
</dbReference>
<accession>A0A315Y9S7</accession>
<comment type="caution">
    <text evidence="1">The sequence shown here is derived from an EMBL/GenBank/DDBJ whole genome shotgun (WGS) entry which is preliminary data.</text>
</comment>
<dbReference type="Proteomes" id="UP000251717">
    <property type="component" value="Unassembled WGS sequence"/>
</dbReference>